<feature type="domain" description="Glutamine amidotransferase" evidence="1">
    <location>
        <begin position="78"/>
        <end position="180"/>
    </location>
</feature>
<keyword evidence="2" id="KW-0315">Glutamine amidotransferase</keyword>
<proteinExistence type="predicted"/>
<evidence type="ECO:0000259" key="1">
    <source>
        <dbReference type="Pfam" id="PF00117"/>
    </source>
</evidence>
<dbReference type="Pfam" id="PF00117">
    <property type="entry name" value="GATase"/>
    <property type="match status" value="1"/>
</dbReference>
<organism evidence="2 3">
    <name type="scientific">Mycolicibacterium arenosum</name>
    <dbReference type="NCBI Taxonomy" id="2952157"/>
    <lineage>
        <taxon>Bacteria</taxon>
        <taxon>Bacillati</taxon>
        <taxon>Actinomycetota</taxon>
        <taxon>Actinomycetes</taxon>
        <taxon>Mycobacteriales</taxon>
        <taxon>Mycobacteriaceae</taxon>
        <taxon>Mycolicibacterium</taxon>
    </lineage>
</organism>
<evidence type="ECO:0000313" key="3">
    <source>
        <dbReference type="Proteomes" id="UP001651690"/>
    </source>
</evidence>
<dbReference type="PANTHER" id="PTHR42695">
    <property type="entry name" value="GLUTAMINE AMIDOTRANSFERASE YLR126C-RELATED"/>
    <property type="match status" value="1"/>
</dbReference>
<dbReference type="Gene3D" id="3.40.50.880">
    <property type="match status" value="1"/>
</dbReference>
<keyword evidence="3" id="KW-1185">Reference proteome</keyword>
<name>A0ABT1MCL4_9MYCO</name>
<reference evidence="2 3" key="1">
    <citation type="submission" date="2022-06" db="EMBL/GenBank/DDBJ databases">
        <title>Mycolicibacterium sp. CAU 1645 isolated from seawater.</title>
        <authorList>
            <person name="Kim W."/>
        </authorList>
    </citation>
    <scope>NUCLEOTIDE SEQUENCE [LARGE SCALE GENOMIC DNA]</scope>
    <source>
        <strain evidence="2 3">CAU 1645</strain>
    </source>
</reference>
<dbReference type="InterPro" id="IPR029062">
    <property type="entry name" value="Class_I_gatase-like"/>
</dbReference>
<dbReference type="InterPro" id="IPR044992">
    <property type="entry name" value="ChyE-like"/>
</dbReference>
<dbReference type="PROSITE" id="PS51273">
    <property type="entry name" value="GATASE_TYPE_1"/>
    <property type="match status" value="1"/>
</dbReference>
<comment type="caution">
    <text evidence="2">The sequence shown here is derived from an EMBL/GenBank/DDBJ whole genome shotgun (WGS) entry which is preliminary data.</text>
</comment>
<dbReference type="Proteomes" id="UP001651690">
    <property type="component" value="Unassembled WGS sequence"/>
</dbReference>
<dbReference type="InterPro" id="IPR017926">
    <property type="entry name" value="GATASE"/>
</dbReference>
<dbReference type="EMBL" id="JANDBD010000014">
    <property type="protein sequence ID" value="MCP9276122.1"/>
    <property type="molecule type" value="Genomic_DNA"/>
</dbReference>
<dbReference type="SUPFAM" id="SSF52317">
    <property type="entry name" value="Class I glutamine amidotransferase-like"/>
    <property type="match status" value="1"/>
</dbReference>
<sequence>MSRSVLFIVNDPVAPPAMLGEVFADLGYDTHQFLVVPAEAVAEPGIDVVFPDPLNYDVVVPLGARWAAYDERLLDTWVAGEMTLVRDAATAGVGVLGVCFGGQLVAQAHGGTVTRSGAPEIGWRPVDSDSPELVPAGPWFQWHFDRFELPPGATRLARNDSATQAFTVGSALGLQFHPELDGPLLDAWIDHDGAEAVALGLDLDELRAETARLQPGARKRLDALVRNFLERVVRQPCPS</sequence>
<dbReference type="RefSeq" id="WP_255063994.1">
    <property type="nucleotide sequence ID" value="NZ_JANDBD010000014.1"/>
</dbReference>
<accession>A0ABT1MCL4</accession>
<dbReference type="PANTHER" id="PTHR42695:SF5">
    <property type="entry name" value="GLUTAMINE AMIDOTRANSFERASE YLR126C-RELATED"/>
    <property type="match status" value="1"/>
</dbReference>
<protein>
    <submittedName>
        <fullName evidence="2">Type 1 glutamine amidotransferase</fullName>
    </submittedName>
</protein>
<gene>
    <name evidence="2" type="ORF">NM203_28445</name>
</gene>
<dbReference type="CDD" id="cd01741">
    <property type="entry name" value="GATase1_1"/>
    <property type="match status" value="1"/>
</dbReference>
<evidence type="ECO:0000313" key="2">
    <source>
        <dbReference type="EMBL" id="MCP9276122.1"/>
    </source>
</evidence>